<evidence type="ECO:0000313" key="2">
    <source>
        <dbReference type="EMBL" id="CAD8104544.1"/>
    </source>
</evidence>
<evidence type="ECO:0000313" key="3">
    <source>
        <dbReference type="Proteomes" id="UP000692954"/>
    </source>
</evidence>
<dbReference type="PANTHER" id="PTHR12621">
    <property type="entry name" value="CYSTEINE AND HISTIDINE-RICH DOMAIN CHORD -CONTAINING PROTEIN"/>
    <property type="match status" value="1"/>
</dbReference>
<proteinExistence type="predicted"/>
<keyword evidence="1" id="KW-1133">Transmembrane helix</keyword>
<gene>
    <name evidence="2" type="ORF">PSON_ATCC_30995.1.T0820170</name>
</gene>
<dbReference type="EMBL" id="CAJJDN010000082">
    <property type="protein sequence ID" value="CAD8104544.1"/>
    <property type="molecule type" value="Genomic_DNA"/>
</dbReference>
<feature type="transmembrane region" description="Helical" evidence="1">
    <location>
        <begin position="29"/>
        <end position="48"/>
    </location>
</feature>
<keyword evidence="1" id="KW-0812">Transmembrane</keyword>
<evidence type="ECO:0008006" key="4">
    <source>
        <dbReference type="Google" id="ProtNLM"/>
    </source>
</evidence>
<accession>A0A8S1PNT8</accession>
<keyword evidence="3" id="KW-1185">Reference proteome</keyword>
<dbReference type="OrthoDB" id="304987at2759"/>
<evidence type="ECO:0000256" key="1">
    <source>
        <dbReference type="SAM" id="Phobius"/>
    </source>
</evidence>
<name>A0A8S1PNT8_9CILI</name>
<organism evidence="2 3">
    <name type="scientific">Paramecium sonneborni</name>
    <dbReference type="NCBI Taxonomy" id="65129"/>
    <lineage>
        <taxon>Eukaryota</taxon>
        <taxon>Sar</taxon>
        <taxon>Alveolata</taxon>
        <taxon>Ciliophora</taxon>
        <taxon>Intramacronucleata</taxon>
        <taxon>Oligohymenophorea</taxon>
        <taxon>Peniculida</taxon>
        <taxon>Parameciidae</taxon>
        <taxon>Paramecium</taxon>
    </lineage>
</organism>
<sequence>MLYFLQSIDQFGVEQKLQIPPIKPTQKSALGGLVTLILYGVSLGYFLFQFYDWQSNNKLPKVTFLQEQIQDEQKLKLDGVLAEISYLKSLNNPIDPFNPQNLIFSPKLKLIPFDRQNVQIIPLNFSEEKLENGKIINKFLIEDIQLYNSPVNQAKRVQVNYQLTLGYCNPNSLQERQQCANQETINRFFNQTNFFQMFLYIEQFDPKTKSIVKIPKFYVFDMIKGQLYFNQFVLKVGELSMDDGFLLPNSNQQTYLSDLQVITAQYDQEYSKNVYGEELIQVLFFNLDQIKIVNMVEYPKISEILADTGSIITWILSISFLVSKYNENLSMQNTQNEVIQMYYHDYIDFKIQKNWLGKIKSINYKEKEYDPQKSEKILNKLDQIVVEKMNYLNLQNEVAKLQLILQKHLGLQQIKKYLESKYNLELLFDKLCTLEKTSNQQQINQIHILNEHQFEAASQQGESEIRVNEEVYLEQEIEQKIALLNIKLVEREGAQIKELNSNLEIQESFENSNTYIKVINAQKPVDLK</sequence>
<protein>
    <recommendedName>
        <fullName evidence="4">Transmembrane protein</fullName>
    </recommendedName>
</protein>
<keyword evidence="1" id="KW-0472">Membrane</keyword>
<comment type="caution">
    <text evidence="2">The sequence shown here is derived from an EMBL/GenBank/DDBJ whole genome shotgun (WGS) entry which is preliminary data.</text>
</comment>
<reference evidence="2" key="1">
    <citation type="submission" date="2021-01" db="EMBL/GenBank/DDBJ databases">
        <authorList>
            <consortium name="Genoscope - CEA"/>
            <person name="William W."/>
        </authorList>
    </citation>
    <scope>NUCLEOTIDE SEQUENCE</scope>
</reference>
<dbReference type="GO" id="GO:0008270">
    <property type="term" value="F:zinc ion binding"/>
    <property type="evidence" value="ECO:0007669"/>
    <property type="project" value="TreeGrafter"/>
</dbReference>
<dbReference type="AlphaFoldDB" id="A0A8S1PNT8"/>
<dbReference type="Proteomes" id="UP000692954">
    <property type="component" value="Unassembled WGS sequence"/>
</dbReference>
<dbReference type="PANTHER" id="PTHR12621:SF7">
    <property type="entry name" value="CYSTEINE AND HISTIDINE-RICH DOMAIN-CONTAINING PROTEIN 1"/>
    <property type="match status" value="1"/>
</dbReference>